<evidence type="ECO:0000313" key="3">
    <source>
        <dbReference type="Proteomes" id="UP000586827"/>
    </source>
</evidence>
<dbReference type="Gene3D" id="3.10.180.10">
    <property type="entry name" value="2,3-Dihydroxybiphenyl 1,2-Dioxygenase, domain 1"/>
    <property type="match status" value="1"/>
</dbReference>
<sequence>MKSLNPYLLFNGNAEEAFTFYQSVFDAPMQLLRFSDMGGEGVPEGADDLVAHVSIPLGDTDILMGSDCPPGQTVNTSNPAFAVSFDAASHEEAERIFTALSAGGDISMPLGKTEWAEAFGMATDKFSVPWMVGYSPNE</sequence>
<feature type="domain" description="PhnB-like" evidence="1">
    <location>
        <begin position="4"/>
        <end position="132"/>
    </location>
</feature>
<dbReference type="InterPro" id="IPR029068">
    <property type="entry name" value="Glyas_Bleomycin-R_OHBP_Dase"/>
</dbReference>
<dbReference type="RefSeq" id="WP_067517614.1">
    <property type="nucleotide sequence ID" value="NZ_JABELX010000003.1"/>
</dbReference>
<accession>A0A849C9Y5</accession>
<keyword evidence="3" id="KW-1185">Reference proteome</keyword>
<dbReference type="AlphaFoldDB" id="A0A849C9Y5"/>
<dbReference type="CDD" id="cd06588">
    <property type="entry name" value="PhnB_like"/>
    <property type="match status" value="1"/>
</dbReference>
<gene>
    <name evidence="2" type="ORF">HLB23_07805</name>
</gene>
<dbReference type="PANTHER" id="PTHR33990">
    <property type="entry name" value="PROTEIN YJDN-RELATED"/>
    <property type="match status" value="1"/>
</dbReference>
<comment type="caution">
    <text evidence="2">The sequence shown here is derived from an EMBL/GenBank/DDBJ whole genome shotgun (WGS) entry which is preliminary data.</text>
</comment>
<dbReference type="PANTHER" id="PTHR33990:SF1">
    <property type="entry name" value="PROTEIN YJDN"/>
    <property type="match status" value="1"/>
</dbReference>
<dbReference type="Pfam" id="PF06983">
    <property type="entry name" value="3-dmu-9_3-mt"/>
    <property type="match status" value="1"/>
</dbReference>
<organism evidence="2 3">
    <name type="scientific">Nocardia uniformis</name>
    <dbReference type="NCBI Taxonomy" id="53432"/>
    <lineage>
        <taxon>Bacteria</taxon>
        <taxon>Bacillati</taxon>
        <taxon>Actinomycetota</taxon>
        <taxon>Actinomycetes</taxon>
        <taxon>Mycobacteriales</taxon>
        <taxon>Nocardiaceae</taxon>
        <taxon>Nocardia</taxon>
    </lineage>
</organism>
<dbReference type="Proteomes" id="UP000586827">
    <property type="component" value="Unassembled WGS sequence"/>
</dbReference>
<protein>
    <submittedName>
        <fullName evidence="2">VOC family protein</fullName>
    </submittedName>
</protein>
<proteinExistence type="predicted"/>
<reference evidence="2 3" key="1">
    <citation type="submission" date="2020-05" db="EMBL/GenBank/DDBJ databases">
        <title>MicrobeNet Type strains.</title>
        <authorList>
            <person name="Nicholson A.C."/>
        </authorList>
    </citation>
    <scope>NUCLEOTIDE SEQUENCE [LARGE SCALE GENOMIC DNA]</scope>
    <source>
        <strain evidence="2 3">JCM 3224</strain>
    </source>
</reference>
<dbReference type="InterPro" id="IPR028973">
    <property type="entry name" value="PhnB-like"/>
</dbReference>
<evidence type="ECO:0000313" key="2">
    <source>
        <dbReference type="EMBL" id="NNH69771.1"/>
    </source>
</evidence>
<dbReference type="EMBL" id="JABELX010000003">
    <property type="protein sequence ID" value="NNH69771.1"/>
    <property type="molecule type" value="Genomic_DNA"/>
</dbReference>
<name>A0A849C9Y5_9NOCA</name>
<evidence type="ECO:0000259" key="1">
    <source>
        <dbReference type="Pfam" id="PF06983"/>
    </source>
</evidence>
<dbReference type="SUPFAM" id="SSF54593">
    <property type="entry name" value="Glyoxalase/Bleomycin resistance protein/Dihydroxybiphenyl dioxygenase"/>
    <property type="match status" value="1"/>
</dbReference>